<dbReference type="RefSeq" id="WP_227181386.1">
    <property type="nucleotide sequence ID" value="NZ_JAJBZT010000007.1"/>
</dbReference>
<dbReference type="Proteomes" id="UP001165395">
    <property type="component" value="Unassembled WGS sequence"/>
</dbReference>
<comment type="caution">
    <text evidence="2">The sequence shown here is derived from an EMBL/GenBank/DDBJ whole genome shotgun (WGS) entry which is preliminary data.</text>
</comment>
<feature type="transmembrane region" description="Helical" evidence="1">
    <location>
        <begin position="72"/>
        <end position="91"/>
    </location>
</feature>
<evidence type="ECO:0000313" key="3">
    <source>
        <dbReference type="Proteomes" id="UP001165395"/>
    </source>
</evidence>
<keyword evidence="1" id="KW-0472">Membrane</keyword>
<feature type="transmembrane region" description="Helical" evidence="1">
    <location>
        <begin position="15"/>
        <end position="35"/>
    </location>
</feature>
<feature type="transmembrane region" description="Helical" evidence="1">
    <location>
        <begin position="47"/>
        <end position="66"/>
    </location>
</feature>
<evidence type="ECO:0000256" key="1">
    <source>
        <dbReference type="SAM" id="Phobius"/>
    </source>
</evidence>
<keyword evidence="1" id="KW-0812">Transmembrane</keyword>
<sequence length="94" mass="10396">MNKGVVQKDWLSKSIAGGVLGLLFAFACSGIFTELMTHLPLATRAQLAMWLVAPVWLAIFGLVYLFNTGKQAWLVLGLMNMLVWAVVFALFRHA</sequence>
<evidence type="ECO:0000313" key="2">
    <source>
        <dbReference type="EMBL" id="MCB6184577.1"/>
    </source>
</evidence>
<organism evidence="2 3">
    <name type="scientific">Leeia speluncae</name>
    <dbReference type="NCBI Taxonomy" id="2884804"/>
    <lineage>
        <taxon>Bacteria</taxon>
        <taxon>Pseudomonadati</taxon>
        <taxon>Pseudomonadota</taxon>
        <taxon>Betaproteobacteria</taxon>
        <taxon>Neisseriales</taxon>
        <taxon>Leeiaceae</taxon>
        <taxon>Leeia</taxon>
    </lineage>
</organism>
<keyword evidence="1" id="KW-1133">Transmembrane helix</keyword>
<dbReference type="EMBL" id="JAJBZT010000007">
    <property type="protein sequence ID" value="MCB6184577.1"/>
    <property type="molecule type" value="Genomic_DNA"/>
</dbReference>
<keyword evidence="3" id="KW-1185">Reference proteome</keyword>
<protein>
    <submittedName>
        <fullName evidence="2">Uncharacterized protein</fullName>
    </submittedName>
</protein>
<accession>A0ABS8D8X9</accession>
<name>A0ABS8D8X9_9NEIS</name>
<dbReference type="PROSITE" id="PS51257">
    <property type="entry name" value="PROKAR_LIPOPROTEIN"/>
    <property type="match status" value="1"/>
</dbReference>
<gene>
    <name evidence="2" type="ORF">LIN78_13605</name>
</gene>
<proteinExistence type="predicted"/>
<reference evidence="2" key="1">
    <citation type="submission" date="2021-10" db="EMBL/GenBank/DDBJ databases">
        <title>The complete genome sequence of Leeia sp. TBRC 13508.</title>
        <authorList>
            <person name="Charoenyingcharoen P."/>
            <person name="Yukphan P."/>
        </authorList>
    </citation>
    <scope>NUCLEOTIDE SEQUENCE</scope>
    <source>
        <strain evidence="2">TBRC 13508</strain>
    </source>
</reference>